<dbReference type="PANTHER" id="PTHR43591">
    <property type="entry name" value="METHYLTRANSFERASE"/>
    <property type="match status" value="1"/>
</dbReference>
<dbReference type="GO" id="GO:0008168">
    <property type="term" value="F:methyltransferase activity"/>
    <property type="evidence" value="ECO:0007669"/>
    <property type="project" value="UniProtKB-KW"/>
</dbReference>
<dbReference type="Gene3D" id="1.10.8.900">
    <property type="match status" value="1"/>
</dbReference>
<dbReference type="EMBL" id="JBITYT010000004">
    <property type="protein sequence ID" value="MFI9120032.1"/>
    <property type="molecule type" value="Genomic_DNA"/>
</dbReference>
<dbReference type="GO" id="GO:0032259">
    <property type="term" value="P:methylation"/>
    <property type="evidence" value="ECO:0007669"/>
    <property type="project" value="UniProtKB-KW"/>
</dbReference>
<feature type="domain" description="Methyltransferase type 11" evidence="1">
    <location>
        <begin position="40"/>
        <end position="129"/>
    </location>
</feature>
<dbReference type="RefSeq" id="WP_399613807.1">
    <property type="nucleotide sequence ID" value="NZ_JBITYT010000004.1"/>
</dbReference>
<dbReference type="Gene3D" id="3.40.50.150">
    <property type="entry name" value="Vaccinia Virus protein VP39"/>
    <property type="match status" value="1"/>
</dbReference>
<dbReference type="InterPro" id="IPR029063">
    <property type="entry name" value="SAM-dependent_MTases_sf"/>
</dbReference>
<keyword evidence="2" id="KW-0489">Methyltransferase</keyword>
<dbReference type="EC" id="2.1.1.-" evidence="2"/>
<gene>
    <name evidence="2" type="ORF">ACIGW0_11660</name>
</gene>
<dbReference type="PANTHER" id="PTHR43591:SF24">
    <property type="entry name" value="2-METHOXY-6-POLYPRENYL-1,4-BENZOQUINOL METHYLASE, MITOCHONDRIAL"/>
    <property type="match status" value="1"/>
</dbReference>
<name>A0ABW8CR32_STRBI</name>
<dbReference type="CDD" id="cd02440">
    <property type="entry name" value="AdoMet_MTases"/>
    <property type="match status" value="1"/>
</dbReference>
<evidence type="ECO:0000313" key="3">
    <source>
        <dbReference type="Proteomes" id="UP001614391"/>
    </source>
</evidence>
<organism evidence="2 3">
    <name type="scientific">Streptomyces bikiniensis</name>
    <dbReference type="NCBI Taxonomy" id="1896"/>
    <lineage>
        <taxon>Bacteria</taxon>
        <taxon>Bacillati</taxon>
        <taxon>Actinomycetota</taxon>
        <taxon>Actinomycetes</taxon>
        <taxon>Kitasatosporales</taxon>
        <taxon>Streptomycetaceae</taxon>
        <taxon>Streptomyces</taxon>
    </lineage>
</organism>
<comment type="caution">
    <text evidence="2">The sequence shown here is derived from an EMBL/GenBank/DDBJ whole genome shotgun (WGS) entry which is preliminary data.</text>
</comment>
<dbReference type="Pfam" id="PF08241">
    <property type="entry name" value="Methyltransf_11"/>
    <property type="match status" value="1"/>
</dbReference>
<proteinExistence type="predicted"/>
<evidence type="ECO:0000259" key="1">
    <source>
        <dbReference type="Pfam" id="PF08241"/>
    </source>
</evidence>
<sequence length="255" mass="27126">MLDYEAEAAHYDRTRGGVPRAEAAAGAVLRLVPPGARTLLDLACGTGLVTERLVRPGLRVYGADAAHAMLRVAAGRVPGRAVRADARRLPLPDASLDAVCAVWLLHLVPFAADVVAEAARVLRPGGVLIATVDKDAAHDVGSDVDAILRPHRRAGAASDRSDLITRYAAAHGLVPAADTRFTGHGQGRTPRDTVRKLRAGYFASWFHGDPATVDTLAAALAALPDQDRRRPDPRYRLASFTGRKPEAGEEFRAGM</sequence>
<evidence type="ECO:0000313" key="2">
    <source>
        <dbReference type="EMBL" id="MFI9120032.1"/>
    </source>
</evidence>
<dbReference type="Proteomes" id="UP001614391">
    <property type="component" value="Unassembled WGS sequence"/>
</dbReference>
<keyword evidence="2" id="KW-0808">Transferase</keyword>
<protein>
    <submittedName>
        <fullName evidence="2">Class I SAM-dependent methyltransferase</fullName>
        <ecNumber evidence="2">2.1.1.-</ecNumber>
    </submittedName>
</protein>
<accession>A0ABW8CR32</accession>
<keyword evidence="3" id="KW-1185">Reference proteome</keyword>
<dbReference type="InterPro" id="IPR013216">
    <property type="entry name" value="Methyltransf_11"/>
</dbReference>
<dbReference type="SUPFAM" id="SSF53335">
    <property type="entry name" value="S-adenosyl-L-methionine-dependent methyltransferases"/>
    <property type="match status" value="1"/>
</dbReference>
<reference evidence="2 3" key="1">
    <citation type="submission" date="2024-10" db="EMBL/GenBank/DDBJ databases">
        <title>The Natural Products Discovery Center: Release of the First 8490 Sequenced Strains for Exploring Actinobacteria Biosynthetic Diversity.</title>
        <authorList>
            <person name="Kalkreuter E."/>
            <person name="Kautsar S.A."/>
            <person name="Yang D."/>
            <person name="Bader C.D."/>
            <person name="Teijaro C.N."/>
            <person name="Fluegel L."/>
            <person name="Davis C.M."/>
            <person name="Simpson J.R."/>
            <person name="Lauterbach L."/>
            <person name="Steele A.D."/>
            <person name="Gui C."/>
            <person name="Meng S."/>
            <person name="Li G."/>
            <person name="Viehrig K."/>
            <person name="Ye F."/>
            <person name="Su P."/>
            <person name="Kiefer A.F."/>
            <person name="Nichols A."/>
            <person name="Cepeda A.J."/>
            <person name="Yan W."/>
            <person name="Fan B."/>
            <person name="Jiang Y."/>
            <person name="Adhikari A."/>
            <person name="Zheng C.-J."/>
            <person name="Schuster L."/>
            <person name="Cowan T.M."/>
            <person name="Smanski M.J."/>
            <person name="Chevrette M.G."/>
            <person name="De Carvalho L.P.S."/>
            <person name="Shen B."/>
        </authorList>
    </citation>
    <scope>NUCLEOTIDE SEQUENCE [LARGE SCALE GENOMIC DNA]</scope>
    <source>
        <strain evidence="2 3">NPDC053346</strain>
    </source>
</reference>